<gene>
    <name evidence="1" type="ORF">BFP71_06630</name>
</gene>
<protein>
    <submittedName>
        <fullName evidence="1">Uncharacterized protein</fullName>
    </submittedName>
</protein>
<reference evidence="1 2" key="1">
    <citation type="submission" date="2016-08" db="EMBL/GenBank/DDBJ databases">
        <title>Draft genome of Fabibacter sp. strain SK-8.</title>
        <authorList>
            <person name="Wong S.-K."/>
            <person name="Hamasaki K."/>
            <person name="Yoshizawa S."/>
        </authorList>
    </citation>
    <scope>NUCLEOTIDE SEQUENCE [LARGE SCALE GENOMIC DNA]</scope>
    <source>
        <strain evidence="1 2">SK-8</strain>
    </source>
</reference>
<evidence type="ECO:0000313" key="2">
    <source>
        <dbReference type="Proteomes" id="UP000095552"/>
    </source>
</evidence>
<dbReference type="OrthoDB" id="3387727at2"/>
<dbReference type="Proteomes" id="UP000095552">
    <property type="component" value="Unassembled WGS sequence"/>
</dbReference>
<organism evidence="1 2">
    <name type="scientific">Roseivirga misakiensis</name>
    <dbReference type="NCBI Taxonomy" id="1563681"/>
    <lineage>
        <taxon>Bacteria</taxon>
        <taxon>Pseudomonadati</taxon>
        <taxon>Bacteroidota</taxon>
        <taxon>Cytophagia</taxon>
        <taxon>Cytophagales</taxon>
        <taxon>Roseivirgaceae</taxon>
        <taxon>Roseivirga</taxon>
    </lineage>
</organism>
<dbReference type="InterPro" id="IPR029083">
    <property type="entry name" value="Imm32"/>
</dbReference>
<name>A0A1E5T331_9BACT</name>
<dbReference type="EMBL" id="MDGQ01000004">
    <property type="protein sequence ID" value="OEK05789.1"/>
    <property type="molecule type" value="Genomic_DNA"/>
</dbReference>
<sequence length="85" mass="9716">MEMKIQVPDYKPESGITLRWEGDFQIETRINDGTIVIKANRDGLISMANHLLNLSQDKISCGYHIHYDSFSELEEGSCELIIEKS</sequence>
<comment type="caution">
    <text evidence="1">The sequence shown here is derived from an EMBL/GenBank/DDBJ whole genome shotgun (WGS) entry which is preliminary data.</text>
</comment>
<accession>A0A1E5T331</accession>
<dbReference type="Pfam" id="PF15566">
    <property type="entry name" value="Imm32"/>
    <property type="match status" value="1"/>
</dbReference>
<dbReference type="AlphaFoldDB" id="A0A1E5T331"/>
<proteinExistence type="predicted"/>
<dbReference type="STRING" id="1563681.BFP71_06630"/>
<evidence type="ECO:0000313" key="1">
    <source>
        <dbReference type="EMBL" id="OEK05789.1"/>
    </source>
</evidence>
<keyword evidence="2" id="KW-1185">Reference proteome</keyword>